<evidence type="ECO:0000256" key="13">
    <source>
        <dbReference type="SAM" id="Phobius"/>
    </source>
</evidence>
<keyword evidence="10" id="KW-0406">Ion transport</keyword>
<evidence type="ECO:0000256" key="8">
    <source>
        <dbReference type="ARBA" id="ARBA00022833"/>
    </source>
</evidence>
<evidence type="ECO:0000256" key="2">
    <source>
        <dbReference type="ARBA" id="ARBA00022448"/>
    </source>
</evidence>
<evidence type="ECO:0000256" key="6">
    <source>
        <dbReference type="ARBA" id="ARBA00022729"/>
    </source>
</evidence>
<keyword evidence="7" id="KW-0677">Repeat</keyword>
<evidence type="ECO:0000313" key="16">
    <source>
        <dbReference type="EMBL" id="KAG6390153.1"/>
    </source>
</evidence>
<evidence type="ECO:0000256" key="1">
    <source>
        <dbReference type="ARBA" id="ARBA00004141"/>
    </source>
</evidence>
<dbReference type="PROSITE" id="PS51401">
    <property type="entry name" value="CHORD"/>
    <property type="match status" value="2"/>
</dbReference>
<evidence type="ECO:0000313" key="17">
    <source>
        <dbReference type="Proteomes" id="UP000298416"/>
    </source>
</evidence>
<keyword evidence="8" id="KW-0862">Zinc</keyword>
<dbReference type="Gene3D" id="4.10.1130.20">
    <property type="match status" value="2"/>
</dbReference>
<feature type="transmembrane region" description="Helical" evidence="13">
    <location>
        <begin position="304"/>
        <end position="326"/>
    </location>
</feature>
<feature type="domain" description="CHORD" evidence="15">
    <location>
        <begin position="775"/>
        <end position="834"/>
    </location>
</feature>
<dbReference type="FunFam" id="4.10.1130.20:FF:000003">
    <property type="entry name" value="Cysteine and histidine-rich domain-containing protein RAR1"/>
    <property type="match status" value="1"/>
</dbReference>
<feature type="region of interest" description="Disordered" evidence="12">
    <location>
        <begin position="685"/>
        <end position="717"/>
    </location>
</feature>
<feature type="transmembrane region" description="Helical" evidence="13">
    <location>
        <begin position="482"/>
        <end position="500"/>
    </location>
</feature>
<evidence type="ECO:0000256" key="7">
    <source>
        <dbReference type="ARBA" id="ARBA00022737"/>
    </source>
</evidence>
<feature type="chain" id="PRO_5036453302" description="CHORD domain-containing protein" evidence="14">
    <location>
        <begin position="27"/>
        <end position="840"/>
    </location>
</feature>
<dbReference type="Pfam" id="PF00999">
    <property type="entry name" value="Na_H_Exchanger"/>
    <property type="match status" value="1"/>
</dbReference>
<dbReference type="PANTHER" id="PTHR16254:SF20">
    <property type="entry name" value="K(+) EFFLUX ANTIPORTER 5"/>
    <property type="match status" value="1"/>
</dbReference>
<sequence>MGRGKDRGILIMIPLILIFCAESSYSARSKQEIRDEFFGDLIHNTTTTEDGDASIAKMFDRVLEKEFSETDKPESSGESSFNSSVADQQAELETVAKITHEKIKKNESIEANVTKPFQFQDVFSLETEDSDDVETLIDRKDNVFVMSNKKSKYPVLQVDFRLISDLVVVIVSAATGGIIFSRLGQPVIVGYLLAGSIIGPGGLKFINEMVQVETVAQFGVVFLLFGLGLEFSLAKLKVVGPVAVLGGLLQIIILIFLCGMIALLCEAKLSEGVFVGCFLSMSSTAVVVKFLVEQNSSNALHGQVTIGTLIFQDCAVGLLFALLPVLGGNSGLLRGMISMGKFFGFLQSDNLHEEKKRKEKLPRKLFALLYTNELYQLATVAFCLISAWCSDKLGLSLELGSFVAGIMISTTEYTQHTLNQVEPVRNLFAALFLSSIGMLIHVQFLWAHVDILLVSVILVVVVKTTVAAGITKAFGYNLKASLVVGVLLAQIGEFAFVLLSRASNLHIVEGNMYLLLLGTTALSLVATPILFKLIPALMHLGVLMHWFPSEAIDKEVTYQSRLFQNYAILFKIKSPLFEARDAFAEDSRVSLPHTHTHTHTDLYNDALFSFSTSLESSKAERMAKVRCQRIGCDAVFSEDDNPDGSCTFHASPLFHDGMKEWSCCKKRSHDFSLFLEIPGCKTGKHTTEKPVLTKPAPAQKKPVSVPTPLANSSSKDTCPRCRQGFFCSDHGSHNQETNPKSAASPNNGSGLDIQEPEPEPPKPKKIIDINQPQTCRNKGCGKSFKEKDNHDTACEYHPGPPVFHDRMRGWKCCDIHVKEFDEFMSIPPCAKGWHNADPTS</sequence>
<comment type="caution">
    <text evidence="16">The sequence shown here is derived from an EMBL/GenBank/DDBJ whole genome shotgun (WGS) entry which is preliminary data.</text>
</comment>
<feature type="transmembrane region" description="Helical" evidence="13">
    <location>
        <begin position="452"/>
        <end position="470"/>
    </location>
</feature>
<dbReference type="EMBL" id="PNBA02000020">
    <property type="protein sequence ID" value="KAG6390153.1"/>
    <property type="molecule type" value="Genomic_DNA"/>
</dbReference>
<reference evidence="16" key="1">
    <citation type="submission" date="2018-01" db="EMBL/GenBank/DDBJ databases">
        <authorList>
            <person name="Mao J.F."/>
        </authorList>
    </citation>
    <scope>NUCLEOTIDE SEQUENCE</scope>
    <source>
        <strain evidence="16">Huo1</strain>
        <tissue evidence="16">Leaf</tissue>
    </source>
</reference>
<evidence type="ECO:0000256" key="12">
    <source>
        <dbReference type="SAM" id="MobiDB-lite"/>
    </source>
</evidence>
<dbReference type="Proteomes" id="UP000298416">
    <property type="component" value="Unassembled WGS sequence"/>
</dbReference>
<comment type="subcellular location">
    <subcellularLocation>
        <location evidence="1">Membrane</location>
        <topology evidence="1">Multi-pass membrane protein</topology>
    </subcellularLocation>
</comment>
<evidence type="ECO:0000256" key="4">
    <source>
        <dbReference type="ARBA" id="ARBA00022692"/>
    </source>
</evidence>
<keyword evidence="11 13" id="KW-0472">Membrane</keyword>
<feature type="domain" description="CHORD" evidence="15">
    <location>
        <begin position="627"/>
        <end position="685"/>
    </location>
</feature>
<keyword evidence="3" id="KW-0050">Antiport</keyword>
<gene>
    <name evidence="16" type="ORF">SASPL_151635</name>
</gene>
<evidence type="ECO:0000256" key="9">
    <source>
        <dbReference type="ARBA" id="ARBA00022989"/>
    </source>
</evidence>
<feature type="transmembrane region" description="Helical" evidence="13">
    <location>
        <begin position="426"/>
        <end position="446"/>
    </location>
</feature>
<organism evidence="16">
    <name type="scientific">Salvia splendens</name>
    <name type="common">Scarlet sage</name>
    <dbReference type="NCBI Taxonomy" id="180675"/>
    <lineage>
        <taxon>Eukaryota</taxon>
        <taxon>Viridiplantae</taxon>
        <taxon>Streptophyta</taxon>
        <taxon>Embryophyta</taxon>
        <taxon>Tracheophyta</taxon>
        <taxon>Spermatophyta</taxon>
        <taxon>Magnoliopsida</taxon>
        <taxon>eudicotyledons</taxon>
        <taxon>Gunneridae</taxon>
        <taxon>Pentapetalae</taxon>
        <taxon>asterids</taxon>
        <taxon>lamiids</taxon>
        <taxon>Lamiales</taxon>
        <taxon>Lamiaceae</taxon>
        <taxon>Nepetoideae</taxon>
        <taxon>Mentheae</taxon>
        <taxon>Salviinae</taxon>
        <taxon>Salvia</taxon>
        <taxon>Salvia subgen. Calosphace</taxon>
        <taxon>core Calosphace</taxon>
    </lineage>
</organism>
<feature type="transmembrane region" description="Helical" evidence="13">
    <location>
        <begin position="242"/>
        <end position="265"/>
    </location>
</feature>
<dbReference type="Gene3D" id="1.20.1530.20">
    <property type="match status" value="1"/>
</dbReference>
<name>A0A8X8W914_SALSN</name>
<dbReference type="InterPro" id="IPR007051">
    <property type="entry name" value="CHORD_dom"/>
</dbReference>
<dbReference type="GO" id="GO:0016020">
    <property type="term" value="C:membrane"/>
    <property type="evidence" value="ECO:0007669"/>
    <property type="project" value="UniProtKB-SubCell"/>
</dbReference>
<feature type="transmembrane region" description="Helical" evidence="13">
    <location>
        <begin position="162"/>
        <end position="181"/>
    </location>
</feature>
<dbReference type="PANTHER" id="PTHR16254">
    <property type="entry name" value="POTASSIUM/PROTON ANTIPORTER-RELATED"/>
    <property type="match status" value="1"/>
</dbReference>
<dbReference type="GO" id="GO:0046872">
    <property type="term" value="F:metal ion binding"/>
    <property type="evidence" value="ECO:0007669"/>
    <property type="project" value="UniProtKB-KW"/>
</dbReference>
<feature type="transmembrane region" description="Helical" evidence="13">
    <location>
        <begin position="218"/>
        <end position="236"/>
    </location>
</feature>
<keyword evidence="9 13" id="KW-1133">Transmembrane helix</keyword>
<dbReference type="InterPro" id="IPR006153">
    <property type="entry name" value="Cation/H_exchanger_TM"/>
</dbReference>
<feature type="transmembrane region" description="Helical" evidence="13">
    <location>
        <begin position="272"/>
        <end position="292"/>
    </location>
</feature>
<evidence type="ECO:0000259" key="15">
    <source>
        <dbReference type="PROSITE" id="PS51401"/>
    </source>
</evidence>
<feature type="region of interest" description="Disordered" evidence="12">
    <location>
        <begin position="732"/>
        <end position="771"/>
    </location>
</feature>
<accession>A0A8X8W914</accession>
<keyword evidence="5" id="KW-0479">Metal-binding</keyword>
<feature type="transmembrane region" description="Helical" evidence="13">
    <location>
        <begin position="365"/>
        <end position="388"/>
    </location>
</feature>
<keyword evidence="17" id="KW-1185">Reference proteome</keyword>
<feature type="signal peptide" evidence="14">
    <location>
        <begin position="1"/>
        <end position="26"/>
    </location>
</feature>
<proteinExistence type="predicted"/>
<dbReference type="AlphaFoldDB" id="A0A8X8W914"/>
<dbReference type="GO" id="GO:0015386">
    <property type="term" value="F:potassium:proton antiporter activity"/>
    <property type="evidence" value="ECO:0007669"/>
    <property type="project" value="InterPro"/>
</dbReference>
<dbReference type="InterPro" id="IPR038770">
    <property type="entry name" value="Na+/solute_symporter_sf"/>
</dbReference>
<evidence type="ECO:0000256" key="10">
    <source>
        <dbReference type="ARBA" id="ARBA00023065"/>
    </source>
</evidence>
<feature type="transmembrane region" description="Helical" evidence="13">
    <location>
        <begin position="187"/>
        <end position="206"/>
    </location>
</feature>
<dbReference type="Pfam" id="PF04968">
    <property type="entry name" value="CHORD"/>
    <property type="match status" value="2"/>
</dbReference>
<keyword evidence="6 14" id="KW-0732">Signal</keyword>
<feature type="region of interest" description="Disordered" evidence="12">
    <location>
        <begin position="67"/>
        <end position="87"/>
    </location>
</feature>
<evidence type="ECO:0000256" key="3">
    <source>
        <dbReference type="ARBA" id="ARBA00022449"/>
    </source>
</evidence>
<evidence type="ECO:0000256" key="14">
    <source>
        <dbReference type="SAM" id="SignalP"/>
    </source>
</evidence>
<feature type="transmembrane region" description="Helical" evidence="13">
    <location>
        <begin position="512"/>
        <end position="534"/>
    </location>
</feature>
<keyword evidence="4 13" id="KW-0812">Transmembrane</keyword>
<evidence type="ECO:0000256" key="11">
    <source>
        <dbReference type="ARBA" id="ARBA00023136"/>
    </source>
</evidence>
<protein>
    <recommendedName>
        <fullName evidence="15">CHORD domain-containing protein</fullName>
    </recommendedName>
</protein>
<dbReference type="InterPro" id="IPR045158">
    <property type="entry name" value="KEA4/5/6-like"/>
</dbReference>
<feature type="compositionally biased region" description="Polar residues" evidence="12">
    <location>
        <begin position="734"/>
        <end position="749"/>
    </location>
</feature>
<reference evidence="16" key="2">
    <citation type="submission" date="2020-08" db="EMBL/GenBank/DDBJ databases">
        <title>Plant Genome Project.</title>
        <authorList>
            <person name="Zhang R.-G."/>
        </authorList>
    </citation>
    <scope>NUCLEOTIDE SEQUENCE</scope>
    <source>
        <strain evidence="16">Huo1</strain>
        <tissue evidence="16">Leaf</tissue>
    </source>
</reference>
<evidence type="ECO:0000256" key="5">
    <source>
        <dbReference type="ARBA" id="ARBA00022723"/>
    </source>
</evidence>
<keyword evidence="2" id="KW-0813">Transport</keyword>